<proteinExistence type="predicted"/>
<dbReference type="Proteomes" id="UP000067434">
    <property type="component" value="Chromosome"/>
</dbReference>
<gene>
    <name evidence="9" type="ORF">MA03_04140</name>
</gene>
<dbReference type="OrthoDB" id="376424at2157"/>
<keyword evidence="10" id="KW-1185">Reference proteome</keyword>
<evidence type="ECO:0000256" key="6">
    <source>
        <dbReference type="ARBA" id="ARBA00023004"/>
    </source>
</evidence>
<sequence length="115" mass="12598">MSSGRKSLGWIFQVITAVILVVAVLAHLLRVHIWGSYKGLPTYQDVIAAFKNPLVLGMELVLAGAAIYHALYGLHMVLVEANLVKEEKSRKILTILGSAMFIYALILSIILAIKP</sequence>
<keyword evidence="7 8" id="KW-0472">Membrane</keyword>
<dbReference type="InterPro" id="IPR000701">
    <property type="entry name" value="SuccDH_FuR_B_TM-su"/>
</dbReference>
<keyword evidence="6" id="KW-0408">Iron</keyword>
<dbReference type="RefSeq" id="WP_052884066.1">
    <property type="nucleotide sequence ID" value="NZ_CP009961.1"/>
</dbReference>
<dbReference type="Pfam" id="PF01127">
    <property type="entry name" value="Sdh_cyt"/>
    <property type="match status" value="1"/>
</dbReference>
<evidence type="ECO:0000256" key="8">
    <source>
        <dbReference type="SAM" id="Phobius"/>
    </source>
</evidence>
<dbReference type="GO" id="GO:0016020">
    <property type="term" value="C:membrane"/>
    <property type="evidence" value="ECO:0007669"/>
    <property type="project" value="UniProtKB-SubCell"/>
</dbReference>
<organism evidence="9 10">
    <name type="scientific">Infirmifilum uzonense</name>
    <dbReference type="NCBI Taxonomy" id="1550241"/>
    <lineage>
        <taxon>Archaea</taxon>
        <taxon>Thermoproteota</taxon>
        <taxon>Thermoprotei</taxon>
        <taxon>Thermofilales</taxon>
        <taxon>Thermofilaceae</taxon>
        <taxon>Infirmifilum</taxon>
    </lineage>
</organism>
<name>A0A0F7FH75_9CREN</name>
<evidence type="ECO:0008006" key="11">
    <source>
        <dbReference type="Google" id="ProtNLM"/>
    </source>
</evidence>
<evidence type="ECO:0000313" key="9">
    <source>
        <dbReference type="EMBL" id="AKG38637.1"/>
    </source>
</evidence>
<dbReference type="GeneID" id="25401393"/>
<dbReference type="PATRIC" id="fig|1550241.5.peg.881"/>
<keyword evidence="3 8" id="KW-0812">Transmembrane</keyword>
<accession>A0A0F7FH75</accession>
<protein>
    <recommendedName>
        <fullName evidence="11">Succinate dehydrogenase</fullName>
    </recommendedName>
</protein>
<feature type="transmembrane region" description="Helical" evidence="8">
    <location>
        <begin position="92"/>
        <end position="113"/>
    </location>
</feature>
<keyword evidence="4" id="KW-0479">Metal-binding</keyword>
<evidence type="ECO:0000256" key="7">
    <source>
        <dbReference type="ARBA" id="ARBA00023136"/>
    </source>
</evidence>
<feature type="transmembrane region" description="Helical" evidence="8">
    <location>
        <begin position="49"/>
        <end position="71"/>
    </location>
</feature>
<dbReference type="HOGENOM" id="CLU_2103639_0_0_2"/>
<evidence type="ECO:0000256" key="5">
    <source>
        <dbReference type="ARBA" id="ARBA00022989"/>
    </source>
</evidence>
<evidence type="ECO:0000256" key="2">
    <source>
        <dbReference type="ARBA" id="ARBA00022617"/>
    </source>
</evidence>
<dbReference type="InterPro" id="IPR034804">
    <property type="entry name" value="SQR/QFR_C/D"/>
</dbReference>
<dbReference type="Gene3D" id="1.20.1300.10">
    <property type="entry name" value="Fumarate reductase/succinate dehydrogenase, transmembrane subunit"/>
    <property type="match status" value="1"/>
</dbReference>
<evidence type="ECO:0000256" key="1">
    <source>
        <dbReference type="ARBA" id="ARBA00004370"/>
    </source>
</evidence>
<evidence type="ECO:0000313" key="10">
    <source>
        <dbReference type="Proteomes" id="UP000067434"/>
    </source>
</evidence>
<dbReference type="EMBL" id="CP009961">
    <property type="protein sequence ID" value="AKG38637.1"/>
    <property type="molecule type" value="Genomic_DNA"/>
</dbReference>
<dbReference type="GO" id="GO:0046872">
    <property type="term" value="F:metal ion binding"/>
    <property type="evidence" value="ECO:0007669"/>
    <property type="project" value="UniProtKB-KW"/>
</dbReference>
<dbReference type="STRING" id="1550241.MA03_04140"/>
<keyword evidence="2" id="KW-0349">Heme</keyword>
<dbReference type="KEGG" id="thf:MA03_04140"/>
<keyword evidence="5 8" id="KW-1133">Transmembrane helix</keyword>
<evidence type="ECO:0000256" key="3">
    <source>
        <dbReference type="ARBA" id="ARBA00022692"/>
    </source>
</evidence>
<dbReference type="AlphaFoldDB" id="A0A0F7FH75"/>
<feature type="transmembrane region" description="Helical" evidence="8">
    <location>
        <begin position="7"/>
        <end position="29"/>
    </location>
</feature>
<dbReference type="SUPFAM" id="SSF81343">
    <property type="entry name" value="Fumarate reductase respiratory complex transmembrane subunits"/>
    <property type="match status" value="1"/>
</dbReference>
<comment type="subcellular location">
    <subcellularLocation>
        <location evidence="1">Membrane</location>
    </subcellularLocation>
</comment>
<reference evidence="9 10" key="1">
    <citation type="journal article" date="2015" name="Stand. Genomic Sci.">
        <title>Complete genome sequence of and proposal of Thermofilum uzonense sp. nov. a novel hyperthermophilic crenarchaeon and emended description of the genus Thermofilum.</title>
        <authorList>
            <person name="Toshchakov S.V."/>
            <person name="Korzhenkov A.A."/>
            <person name="Samarov N.I."/>
            <person name="Mazunin I.O."/>
            <person name="Mozhey O.I."/>
            <person name="Shmyr I.S."/>
            <person name="Derbikova K.S."/>
            <person name="Taranov E.A."/>
            <person name="Dominova I.N."/>
            <person name="Bonch-Osmolovskaya E.A."/>
            <person name="Patrushev M.V."/>
            <person name="Podosokorskaya O.A."/>
            <person name="Kublanov I.V."/>
        </authorList>
    </citation>
    <scope>NUCLEOTIDE SEQUENCE [LARGE SCALE GENOMIC DNA]</scope>
    <source>
        <strain evidence="9 10">1807-2</strain>
    </source>
</reference>
<evidence type="ECO:0000256" key="4">
    <source>
        <dbReference type="ARBA" id="ARBA00022723"/>
    </source>
</evidence>